<dbReference type="NCBIfam" id="TIGR02182">
    <property type="entry name" value="GRXB"/>
    <property type="match status" value="1"/>
</dbReference>
<sequence length="212" mass="23535">MKLYVYDHCPFCVRARMPLGLKGIEAETVFLDNHDETTPISMIGAKMLPILEDGDGHLGESLDIVHKLDGLSEPRLFDGEPRKDLTDWLREAGPAINTLVIPRAPDPVYPEFRDPDAVAYFTEKKEANFGDFDGLLAKTDEKIREVEAALNRLIPLLPDPEAPSIDDIYLFPILRGLTIVPGLTMPEPVAAYTARMSERTGLALVPELRKAA</sequence>
<organism evidence="2 3">
    <name type="scientific">Psychromarinibacter halotolerans</name>
    <dbReference type="NCBI Taxonomy" id="1775175"/>
    <lineage>
        <taxon>Bacteria</taxon>
        <taxon>Pseudomonadati</taxon>
        <taxon>Pseudomonadota</taxon>
        <taxon>Alphaproteobacteria</taxon>
        <taxon>Rhodobacterales</taxon>
        <taxon>Paracoccaceae</taxon>
        <taxon>Psychromarinibacter</taxon>
    </lineage>
</organism>
<dbReference type="Gene3D" id="3.40.30.10">
    <property type="entry name" value="Glutaredoxin"/>
    <property type="match status" value="1"/>
</dbReference>
<dbReference type="Pfam" id="PF13417">
    <property type="entry name" value="GST_N_3"/>
    <property type="match status" value="1"/>
</dbReference>
<comment type="caution">
    <text evidence="2">The sequence shown here is derived from an EMBL/GenBank/DDBJ whole genome shotgun (WGS) entry which is preliminary data.</text>
</comment>
<name>A0ABV7GQV8_9RHOB</name>
<dbReference type="PROSITE" id="PS50404">
    <property type="entry name" value="GST_NTER"/>
    <property type="match status" value="1"/>
</dbReference>
<dbReference type="InterPro" id="IPR011901">
    <property type="entry name" value="Grx2"/>
</dbReference>
<accession>A0ABV7GQV8</accession>
<dbReference type="SUPFAM" id="SSF47616">
    <property type="entry name" value="GST C-terminal domain-like"/>
    <property type="match status" value="1"/>
</dbReference>
<reference evidence="3" key="1">
    <citation type="journal article" date="2019" name="Int. J. Syst. Evol. Microbiol.">
        <title>The Global Catalogue of Microorganisms (GCM) 10K type strain sequencing project: providing services to taxonomists for standard genome sequencing and annotation.</title>
        <authorList>
            <consortium name="The Broad Institute Genomics Platform"/>
            <consortium name="The Broad Institute Genome Sequencing Center for Infectious Disease"/>
            <person name="Wu L."/>
            <person name="Ma J."/>
        </authorList>
    </citation>
    <scope>NUCLEOTIDE SEQUENCE [LARGE SCALE GENOMIC DNA]</scope>
    <source>
        <strain evidence="3">KCTC 52366</strain>
    </source>
</reference>
<evidence type="ECO:0000313" key="3">
    <source>
        <dbReference type="Proteomes" id="UP001595632"/>
    </source>
</evidence>
<dbReference type="InterPro" id="IPR004045">
    <property type="entry name" value="Glutathione_S-Trfase_N"/>
</dbReference>
<keyword evidence="3" id="KW-1185">Reference proteome</keyword>
<dbReference type="Gene3D" id="1.20.1050.10">
    <property type="match status" value="1"/>
</dbReference>
<dbReference type="Proteomes" id="UP001595632">
    <property type="component" value="Unassembled WGS sequence"/>
</dbReference>
<dbReference type="InterPro" id="IPR007494">
    <property type="entry name" value="Glutaredoxin2_C"/>
</dbReference>
<dbReference type="InterPro" id="IPR036249">
    <property type="entry name" value="Thioredoxin-like_sf"/>
</dbReference>
<dbReference type="EMBL" id="JBHRTB010000010">
    <property type="protein sequence ID" value="MFC3144003.1"/>
    <property type="molecule type" value="Genomic_DNA"/>
</dbReference>
<dbReference type="NCBIfam" id="NF007702">
    <property type="entry name" value="PRK10387.1"/>
    <property type="match status" value="1"/>
</dbReference>
<evidence type="ECO:0000313" key="2">
    <source>
        <dbReference type="EMBL" id="MFC3144003.1"/>
    </source>
</evidence>
<gene>
    <name evidence="2" type="primary">grxB</name>
    <name evidence="2" type="ORF">ACFOGP_14885</name>
</gene>
<protein>
    <submittedName>
        <fullName evidence="2">Glutaredoxin 2</fullName>
    </submittedName>
</protein>
<dbReference type="SUPFAM" id="SSF52833">
    <property type="entry name" value="Thioredoxin-like"/>
    <property type="match status" value="1"/>
</dbReference>
<dbReference type="InterPro" id="IPR036282">
    <property type="entry name" value="Glutathione-S-Trfase_C_sf"/>
</dbReference>
<proteinExistence type="predicted"/>
<dbReference type="Pfam" id="PF04399">
    <property type="entry name" value="Glutaredoxin2_C"/>
    <property type="match status" value="1"/>
</dbReference>
<feature type="domain" description="GST N-terminal" evidence="1">
    <location>
        <begin position="1"/>
        <end position="76"/>
    </location>
</feature>
<dbReference type="RefSeq" id="WP_275631270.1">
    <property type="nucleotide sequence ID" value="NZ_JARGYD010000001.1"/>
</dbReference>
<evidence type="ECO:0000259" key="1">
    <source>
        <dbReference type="PROSITE" id="PS50404"/>
    </source>
</evidence>